<name>A0A1K1X0K2_9GAMM</name>
<feature type="domain" description="FecR protein" evidence="2">
    <location>
        <begin position="64"/>
        <end position="152"/>
    </location>
</feature>
<evidence type="ECO:0000256" key="1">
    <source>
        <dbReference type="SAM" id="SignalP"/>
    </source>
</evidence>
<evidence type="ECO:0000313" key="3">
    <source>
        <dbReference type="EMBL" id="SFX42835.1"/>
    </source>
</evidence>
<dbReference type="Proteomes" id="UP000182350">
    <property type="component" value="Unassembled WGS sequence"/>
</dbReference>
<gene>
    <name evidence="3" type="ORF">SAMN02745752_01625</name>
</gene>
<evidence type="ECO:0000313" key="4">
    <source>
        <dbReference type="Proteomes" id="UP000182350"/>
    </source>
</evidence>
<accession>A0A1K1X0K2</accession>
<keyword evidence="1" id="KW-0732">Signal</keyword>
<dbReference type="GO" id="GO:0016989">
    <property type="term" value="F:sigma factor antagonist activity"/>
    <property type="evidence" value="ECO:0007669"/>
    <property type="project" value="TreeGrafter"/>
</dbReference>
<dbReference type="InterPro" id="IPR012373">
    <property type="entry name" value="Ferrdict_sens_TM"/>
</dbReference>
<dbReference type="AlphaFoldDB" id="A0A1K1X0K2"/>
<dbReference type="RefSeq" id="WP_072325863.1">
    <property type="nucleotide sequence ID" value="NZ_FPJW01000005.1"/>
</dbReference>
<dbReference type="PANTHER" id="PTHR30273">
    <property type="entry name" value="PERIPLASMIC SIGNAL SENSOR AND SIGMA FACTOR ACTIVATOR FECR-RELATED"/>
    <property type="match status" value="1"/>
</dbReference>
<dbReference type="Pfam" id="PF04773">
    <property type="entry name" value="FecR"/>
    <property type="match status" value="1"/>
</dbReference>
<sequence>MKKTVAVLVSGLLFLASLQLQAASVSCESHAALVQLEGLVRVQPAGSAFPLRDLQLPHALCTDDRVITQTNARALIRHSGGELVLDGGSRLLVLDASGIRLEEGAGLFEVSQRGATPFVVHTPLVVIGVKGTRFLVSSSDQRDDVALFRGLVGVERQDGREMAYYRAKPVSEMTFSEYRAYQQRAFQEYRNALQQAFEDYKKEQMAQFQAFVSGVDLQPGRQLTLGGSEDAPEVIDAPVNPALERLQRDLERWLR</sequence>
<dbReference type="Gene3D" id="2.60.120.1440">
    <property type="match status" value="1"/>
</dbReference>
<dbReference type="STRING" id="1122209.SAMN02745752_01625"/>
<dbReference type="InterPro" id="IPR006860">
    <property type="entry name" value="FecR"/>
</dbReference>
<protein>
    <submittedName>
        <fullName evidence="3">FecR family protein</fullName>
    </submittedName>
</protein>
<keyword evidence="4" id="KW-1185">Reference proteome</keyword>
<evidence type="ECO:0000259" key="2">
    <source>
        <dbReference type="Pfam" id="PF04773"/>
    </source>
</evidence>
<proteinExistence type="predicted"/>
<organism evidence="3 4">
    <name type="scientific">Marinospirillum alkaliphilum DSM 21637</name>
    <dbReference type="NCBI Taxonomy" id="1122209"/>
    <lineage>
        <taxon>Bacteria</taxon>
        <taxon>Pseudomonadati</taxon>
        <taxon>Pseudomonadota</taxon>
        <taxon>Gammaproteobacteria</taxon>
        <taxon>Oceanospirillales</taxon>
        <taxon>Oceanospirillaceae</taxon>
        <taxon>Marinospirillum</taxon>
    </lineage>
</organism>
<dbReference type="EMBL" id="FPJW01000005">
    <property type="protein sequence ID" value="SFX42835.1"/>
    <property type="molecule type" value="Genomic_DNA"/>
</dbReference>
<dbReference type="PROSITE" id="PS51257">
    <property type="entry name" value="PROKAR_LIPOPROTEIN"/>
    <property type="match status" value="1"/>
</dbReference>
<dbReference type="PANTHER" id="PTHR30273:SF2">
    <property type="entry name" value="PROTEIN FECR"/>
    <property type="match status" value="1"/>
</dbReference>
<reference evidence="3 4" key="1">
    <citation type="submission" date="2016-11" db="EMBL/GenBank/DDBJ databases">
        <authorList>
            <person name="Jaros S."/>
            <person name="Januszkiewicz K."/>
            <person name="Wedrychowicz H."/>
        </authorList>
    </citation>
    <scope>NUCLEOTIDE SEQUENCE [LARGE SCALE GENOMIC DNA]</scope>
    <source>
        <strain evidence="3 4">DSM 21637</strain>
    </source>
</reference>
<feature type="chain" id="PRO_5012882479" evidence="1">
    <location>
        <begin position="23"/>
        <end position="255"/>
    </location>
</feature>
<feature type="signal peptide" evidence="1">
    <location>
        <begin position="1"/>
        <end position="22"/>
    </location>
</feature>